<dbReference type="VEuPathDB" id="FungiDB:CLCR_09006"/>
<feature type="region of interest" description="Disordered" evidence="1">
    <location>
        <begin position="102"/>
        <end position="121"/>
    </location>
</feature>
<sequence length="230" mass="25454">MPIYQVIHGISLTPYQKSLLAERITVLHSTEYLTPSLFVNVIFHPAEPVGDFFLAGKPYNNGATSPNRIFGTVRTGPKRTKERFDNFAKKLEAAWYEVVNGPKQAGQTNGASGHGGELSKEDRRARKLHIVGFEGVITGIENGVVLPSVSVCIPPLTAGSASSMHDAPLAYVARVWATADDQPTQADNEGTWLKDNMAFFKEQAEVYSDQPFQDLLKELRERPDLRKLIE</sequence>
<dbReference type="VEuPathDB" id="FungiDB:G647_05900"/>
<evidence type="ECO:0000259" key="2">
    <source>
        <dbReference type="Pfam" id="PF14832"/>
    </source>
</evidence>
<protein>
    <recommendedName>
        <fullName evidence="2">Tautomerase cis-CaaD-like domain-containing protein</fullName>
    </recommendedName>
</protein>
<comment type="caution">
    <text evidence="3">The sequence shown here is derived from an EMBL/GenBank/DDBJ whole genome shotgun (WGS) entry which is preliminary data.</text>
</comment>
<dbReference type="OrthoDB" id="9981319at2759"/>
<gene>
    <name evidence="3" type="ORF">CLCR_09006</name>
</gene>
<accession>A0A1C1CUU6</accession>
<evidence type="ECO:0000313" key="4">
    <source>
        <dbReference type="Proteomes" id="UP000094526"/>
    </source>
</evidence>
<keyword evidence="4" id="KW-1185">Reference proteome</keyword>
<evidence type="ECO:0000256" key="1">
    <source>
        <dbReference type="SAM" id="MobiDB-lite"/>
    </source>
</evidence>
<dbReference type="Pfam" id="PF14832">
    <property type="entry name" value="Tautomerase_3"/>
    <property type="match status" value="1"/>
</dbReference>
<evidence type="ECO:0000313" key="3">
    <source>
        <dbReference type="EMBL" id="OCT52264.1"/>
    </source>
</evidence>
<dbReference type="InterPro" id="IPR014347">
    <property type="entry name" value="Tautomerase/MIF_sf"/>
</dbReference>
<dbReference type="EMBL" id="LGRB01000009">
    <property type="protein sequence ID" value="OCT52264.1"/>
    <property type="molecule type" value="Genomic_DNA"/>
</dbReference>
<dbReference type="Gene3D" id="3.30.429.10">
    <property type="entry name" value="Macrophage Migration Inhibitory Factor"/>
    <property type="match status" value="1"/>
</dbReference>
<dbReference type="AlphaFoldDB" id="A0A1C1CUU6"/>
<reference evidence="4" key="1">
    <citation type="submission" date="2015-07" db="EMBL/GenBank/DDBJ databases">
        <authorList>
            <person name="Teixeira M.M."/>
            <person name="Souza R.C."/>
            <person name="Almeida L.G."/>
            <person name="Vicente V.A."/>
            <person name="de Hoog S."/>
            <person name="Bocca A.L."/>
            <person name="de Almeida S.R."/>
            <person name="Vasconcelos A.T."/>
            <person name="Felipe M.S."/>
        </authorList>
    </citation>
    <scope>NUCLEOTIDE SEQUENCE [LARGE SCALE GENOMIC DNA]</scope>
    <source>
        <strain evidence="4">KSF</strain>
    </source>
</reference>
<dbReference type="InterPro" id="IPR028116">
    <property type="entry name" value="Cis-CaaD-like"/>
</dbReference>
<name>A0A1C1CUU6_9EURO</name>
<feature type="domain" description="Tautomerase cis-CaaD-like" evidence="2">
    <location>
        <begin position="1"/>
        <end position="67"/>
    </location>
</feature>
<proteinExistence type="predicted"/>
<dbReference type="Proteomes" id="UP000094526">
    <property type="component" value="Unassembled WGS sequence"/>
</dbReference>
<organism evidence="3 4">
    <name type="scientific">Cladophialophora carrionii</name>
    <dbReference type="NCBI Taxonomy" id="86049"/>
    <lineage>
        <taxon>Eukaryota</taxon>
        <taxon>Fungi</taxon>
        <taxon>Dikarya</taxon>
        <taxon>Ascomycota</taxon>
        <taxon>Pezizomycotina</taxon>
        <taxon>Eurotiomycetes</taxon>
        <taxon>Chaetothyriomycetidae</taxon>
        <taxon>Chaetothyriales</taxon>
        <taxon>Herpotrichiellaceae</taxon>
        <taxon>Cladophialophora</taxon>
    </lineage>
</organism>